<evidence type="ECO:0000313" key="3">
    <source>
        <dbReference type="Proteomes" id="UP000538955"/>
    </source>
</evidence>
<comment type="caution">
    <text evidence="2">The sequence shown here is derived from an EMBL/GenBank/DDBJ whole genome shotgun (WGS) entry which is preliminary data.</text>
</comment>
<keyword evidence="1" id="KW-1133">Transmembrane helix</keyword>
<dbReference type="Proteomes" id="UP000538955">
    <property type="component" value="Unassembled WGS sequence"/>
</dbReference>
<dbReference type="RefSeq" id="WP_168992927.1">
    <property type="nucleotide sequence ID" value="NZ_JABBMI010000055.1"/>
</dbReference>
<keyword evidence="1" id="KW-0472">Membrane</keyword>
<evidence type="ECO:0000313" key="2">
    <source>
        <dbReference type="EMBL" id="NMK53965.1"/>
    </source>
</evidence>
<organism evidence="2 3">
    <name type="scientific">Staphylococcus capitis</name>
    <dbReference type="NCBI Taxonomy" id="29388"/>
    <lineage>
        <taxon>Bacteria</taxon>
        <taxon>Bacillati</taxon>
        <taxon>Bacillota</taxon>
        <taxon>Bacilli</taxon>
        <taxon>Bacillales</taxon>
        <taxon>Staphylococcaceae</taxon>
        <taxon>Staphylococcus</taxon>
    </lineage>
</organism>
<keyword evidence="1" id="KW-0812">Transmembrane</keyword>
<sequence length="58" mass="6400">MLVLMIGVIALVVAYFASHFVFLSGITPKRRLFFFVLSVFSFYIAIGSSVFTFSNLGG</sequence>
<accession>A0ABX1SQ86</accession>
<reference evidence="2 3" key="1">
    <citation type="submission" date="2020-04" db="EMBL/GenBank/DDBJ databases">
        <title>The Epidemiology and Molecular Characteristics of Linezolid-Resistant Staphylococcus capitis in Huashan Hospital, Shanghai.</title>
        <authorList>
            <person name="Ding L."/>
            <person name="Li P."/>
            <person name="Yang Y."/>
            <person name="Lin D."/>
            <person name="Xu X."/>
        </authorList>
    </citation>
    <scope>NUCLEOTIDE SEQUENCE [LARGE SCALE GENOMIC DNA]</scope>
    <source>
        <strain evidence="2 3">17-84</strain>
    </source>
</reference>
<feature type="transmembrane region" description="Helical" evidence="1">
    <location>
        <begin position="6"/>
        <end position="25"/>
    </location>
</feature>
<dbReference type="EMBL" id="JABBMI010000055">
    <property type="protein sequence ID" value="NMK53965.1"/>
    <property type="molecule type" value="Genomic_DNA"/>
</dbReference>
<feature type="transmembrane region" description="Helical" evidence="1">
    <location>
        <begin position="32"/>
        <end position="53"/>
    </location>
</feature>
<name>A0ABX1SQ86_STACP</name>
<keyword evidence="3" id="KW-1185">Reference proteome</keyword>
<proteinExistence type="predicted"/>
<gene>
    <name evidence="2" type="ORF">HHM24_04260</name>
</gene>
<evidence type="ECO:0000256" key="1">
    <source>
        <dbReference type="SAM" id="Phobius"/>
    </source>
</evidence>
<protein>
    <submittedName>
        <fullName evidence="2">Uncharacterized protein</fullName>
    </submittedName>
</protein>